<keyword evidence="2" id="KW-1185">Reference proteome</keyword>
<evidence type="ECO:0000313" key="1">
    <source>
        <dbReference type="EMBL" id="MCI59694.1"/>
    </source>
</evidence>
<accession>A0A392TGG7</accession>
<dbReference type="Proteomes" id="UP000265520">
    <property type="component" value="Unassembled WGS sequence"/>
</dbReference>
<sequence length="53" mass="6100">MTPFQAVYGRPPPTIPHYVHGNSKIQAVDGDLLTRDEILQHLKHNLTRAQHRM</sequence>
<reference evidence="1 2" key="1">
    <citation type="journal article" date="2018" name="Front. Plant Sci.">
        <title>Red Clover (Trifolium pratense) and Zigzag Clover (T. medium) - A Picture of Genomic Similarities and Differences.</title>
        <authorList>
            <person name="Dluhosova J."/>
            <person name="Istvanek J."/>
            <person name="Nedelnik J."/>
            <person name="Repkova J."/>
        </authorList>
    </citation>
    <scope>NUCLEOTIDE SEQUENCE [LARGE SCALE GENOMIC DNA]</scope>
    <source>
        <strain evidence="2">cv. 10/8</strain>
        <tissue evidence="1">Leaf</tissue>
    </source>
</reference>
<feature type="non-terminal residue" evidence="1">
    <location>
        <position position="53"/>
    </location>
</feature>
<dbReference type="EMBL" id="LXQA010568434">
    <property type="protein sequence ID" value="MCI59694.1"/>
    <property type="molecule type" value="Genomic_DNA"/>
</dbReference>
<organism evidence="1 2">
    <name type="scientific">Trifolium medium</name>
    <dbReference type="NCBI Taxonomy" id="97028"/>
    <lineage>
        <taxon>Eukaryota</taxon>
        <taxon>Viridiplantae</taxon>
        <taxon>Streptophyta</taxon>
        <taxon>Embryophyta</taxon>
        <taxon>Tracheophyta</taxon>
        <taxon>Spermatophyta</taxon>
        <taxon>Magnoliopsida</taxon>
        <taxon>eudicotyledons</taxon>
        <taxon>Gunneridae</taxon>
        <taxon>Pentapetalae</taxon>
        <taxon>rosids</taxon>
        <taxon>fabids</taxon>
        <taxon>Fabales</taxon>
        <taxon>Fabaceae</taxon>
        <taxon>Papilionoideae</taxon>
        <taxon>50 kb inversion clade</taxon>
        <taxon>NPAAA clade</taxon>
        <taxon>Hologalegina</taxon>
        <taxon>IRL clade</taxon>
        <taxon>Trifolieae</taxon>
        <taxon>Trifolium</taxon>
    </lineage>
</organism>
<protein>
    <submittedName>
        <fullName evidence="1">Uncharacterized protein</fullName>
    </submittedName>
</protein>
<proteinExistence type="predicted"/>
<name>A0A392TGG7_9FABA</name>
<dbReference type="AlphaFoldDB" id="A0A392TGG7"/>
<comment type="caution">
    <text evidence="1">The sequence shown here is derived from an EMBL/GenBank/DDBJ whole genome shotgun (WGS) entry which is preliminary data.</text>
</comment>
<evidence type="ECO:0000313" key="2">
    <source>
        <dbReference type="Proteomes" id="UP000265520"/>
    </source>
</evidence>